<dbReference type="GO" id="GO:0016618">
    <property type="term" value="F:hydroxypyruvate reductase [NAD(P)H] activity"/>
    <property type="evidence" value="ECO:0007669"/>
    <property type="project" value="TreeGrafter"/>
</dbReference>
<dbReference type="Proteomes" id="UP000216345">
    <property type="component" value="Unassembled WGS sequence"/>
</dbReference>
<dbReference type="EMBL" id="NNRK01000023">
    <property type="protein sequence ID" value="OYR16197.1"/>
    <property type="molecule type" value="Genomic_DNA"/>
</dbReference>
<reference evidence="5 6" key="1">
    <citation type="submission" date="2017-07" db="EMBL/GenBank/DDBJ databases">
        <title>Phylogenetic study on the rhizospheric bacterium Ochrobactrum sp. A44.</title>
        <authorList>
            <person name="Krzyzanowska D.M."/>
            <person name="Ossowicki A."/>
            <person name="Rajewska M."/>
            <person name="Maciag T."/>
            <person name="Kaczynski Z."/>
            <person name="Czerwicka M."/>
            <person name="Jafra S."/>
        </authorList>
    </citation>
    <scope>NUCLEOTIDE SEQUENCE [LARGE SCALE GENOMIC DNA]</scope>
    <source>
        <strain evidence="5 6">PR17</strain>
    </source>
</reference>
<dbReference type="AlphaFoldDB" id="A0A256FMY6"/>
<dbReference type="Gene3D" id="3.40.50.720">
    <property type="entry name" value="NAD(P)-binding Rossmann-like Domain"/>
    <property type="match status" value="2"/>
</dbReference>
<dbReference type="CDD" id="cd12172">
    <property type="entry name" value="PGDH_like_2"/>
    <property type="match status" value="1"/>
</dbReference>
<name>A0A256FMY6_9HYPH</name>
<dbReference type="InterPro" id="IPR050223">
    <property type="entry name" value="D-isomer_2-hydroxyacid_DH"/>
</dbReference>
<dbReference type="InterPro" id="IPR006140">
    <property type="entry name" value="D-isomer_DH_NAD-bd"/>
</dbReference>
<dbReference type="eggNOG" id="COG0111">
    <property type="taxonomic scope" value="Bacteria"/>
</dbReference>
<dbReference type="Pfam" id="PF00389">
    <property type="entry name" value="2-Hacid_dh"/>
    <property type="match status" value="1"/>
</dbReference>
<comment type="similarity">
    <text evidence="2">Belongs to the D-isomer specific 2-hydroxyacid dehydrogenase family.</text>
</comment>
<dbReference type="PANTHER" id="PTHR10996">
    <property type="entry name" value="2-HYDROXYACID DEHYDROGENASE-RELATED"/>
    <property type="match status" value="1"/>
</dbReference>
<evidence type="ECO:0000313" key="5">
    <source>
        <dbReference type="EMBL" id="OYR16197.1"/>
    </source>
</evidence>
<evidence type="ECO:0000259" key="3">
    <source>
        <dbReference type="Pfam" id="PF00389"/>
    </source>
</evidence>
<dbReference type="GO" id="GO:0005829">
    <property type="term" value="C:cytosol"/>
    <property type="evidence" value="ECO:0007669"/>
    <property type="project" value="TreeGrafter"/>
</dbReference>
<protein>
    <submittedName>
        <fullName evidence="5">D-isomer specific 2-hydroxyacid dehydrogenase, catalytic domain protein</fullName>
    </submittedName>
</protein>
<dbReference type="SUPFAM" id="SSF52283">
    <property type="entry name" value="Formate/glycerate dehydrogenase catalytic domain-like"/>
    <property type="match status" value="1"/>
</dbReference>
<dbReference type="PROSITE" id="PS00065">
    <property type="entry name" value="D_2_HYDROXYACID_DH_1"/>
    <property type="match status" value="1"/>
</dbReference>
<evidence type="ECO:0000259" key="4">
    <source>
        <dbReference type="Pfam" id="PF02826"/>
    </source>
</evidence>
<dbReference type="GO" id="GO:0030267">
    <property type="term" value="F:glyoxylate reductase (NADPH) activity"/>
    <property type="evidence" value="ECO:0007669"/>
    <property type="project" value="TreeGrafter"/>
</dbReference>
<keyword evidence="1 2" id="KW-0560">Oxidoreductase</keyword>
<sequence>MMGQRILVTPRSLTAEPHPHIESLRNSGFEIVYSSPGKTPDEEELVRLIGDVSGWLAGVEPVSPRVIEAARSLKAISRNGVGTDNLPVELLNERGIKVLIAEGANSLGVAELAIGLIFSALRSIPQADTGIKAGGWPRQRGIEIRDRTVGVIGCGAIGREVARMLVAVGARVLGFDPLKPDLGLPDDKFSFAEVDDIIAQADILTLHCPAPRDGSTLISRERLAAAKPGLILVNTARAKLVDDKAIIEALNSGQLSNYATDVFEQEPPLSLELAAHPAVIATSHIGGFTAESVDRATRIAADNLIAALKN</sequence>
<feature type="domain" description="D-isomer specific 2-hydroxyacid dehydrogenase catalytic" evidence="3">
    <location>
        <begin position="19"/>
        <end position="310"/>
    </location>
</feature>
<dbReference type="InterPro" id="IPR006139">
    <property type="entry name" value="D-isomer_2_OHA_DH_cat_dom"/>
</dbReference>
<comment type="caution">
    <text evidence="5">The sequence shown here is derived from an EMBL/GenBank/DDBJ whole genome shotgun (WGS) entry which is preliminary data.</text>
</comment>
<evidence type="ECO:0000256" key="1">
    <source>
        <dbReference type="ARBA" id="ARBA00023002"/>
    </source>
</evidence>
<proteinExistence type="inferred from homology"/>
<gene>
    <name evidence="5" type="ORF">CEV32_4426</name>
</gene>
<evidence type="ECO:0000256" key="2">
    <source>
        <dbReference type="RuleBase" id="RU003719"/>
    </source>
</evidence>
<dbReference type="InterPro" id="IPR029752">
    <property type="entry name" value="D-isomer_DH_CS1"/>
</dbReference>
<dbReference type="OrthoDB" id="9793626at2"/>
<dbReference type="PANTHER" id="PTHR10996:SF283">
    <property type="entry name" value="GLYOXYLATE_HYDROXYPYRUVATE REDUCTASE B"/>
    <property type="match status" value="1"/>
</dbReference>
<keyword evidence="6" id="KW-1185">Reference proteome</keyword>
<dbReference type="InterPro" id="IPR036291">
    <property type="entry name" value="NAD(P)-bd_dom_sf"/>
</dbReference>
<dbReference type="GO" id="GO:0051287">
    <property type="term" value="F:NAD binding"/>
    <property type="evidence" value="ECO:0007669"/>
    <property type="project" value="InterPro"/>
</dbReference>
<evidence type="ECO:0000313" key="6">
    <source>
        <dbReference type="Proteomes" id="UP000216345"/>
    </source>
</evidence>
<accession>A0A256FMY6</accession>
<organism evidence="5 6">
    <name type="scientific">Brucella rhizosphaerae</name>
    <dbReference type="NCBI Taxonomy" id="571254"/>
    <lineage>
        <taxon>Bacteria</taxon>
        <taxon>Pseudomonadati</taxon>
        <taxon>Pseudomonadota</taxon>
        <taxon>Alphaproteobacteria</taxon>
        <taxon>Hyphomicrobiales</taxon>
        <taxon>Brucellaceae</taxon>
        <taxon>Brucella/Ochrobactrum group</taxon>
        <taxon>Brucella</taxon>
    </lineage>
</organism>
<dbReference type="SUPFAM" id="SSF51735">
    <property type="entry name" value="NAD(P)-binding Rossmann-fold domains"/>
    <property type="match status" value="1"/>
</dbReference>
<dbReference type="RefSeq" id="WP_094575584.1">
    <property type="nucleotide sequence ID" value="NZ_JBHEEL010000002.1"/>
</dbReference>
<dbReference type="Pfam" id="PF02826">
    <property type="entry name" value="2-Hacid_dh_C"/>
    <property type="match status" value="1"/>
</dbReference>
<feature type="domain" description="D-isomer specific 2-hydroxyacid dehydrogenase NAD-binding" evidence="4">
    <location>
        <begin position="114"/>
        <end position="286"/>
    </location>
</feature>